<keyword evidence="1" id="KW-0813">Transport</keyword>
<keyword evidence="2" id="KW-0597">Phosphoprotein</keyword>
<evidence type="ECO:0000256" key="7">
    <source>
        <dbReference type="PROSITE-ProRule" id="PRU00423"/>
    </source>
</evidence>
<evidence type="ECO:0000256" key="5">
    <source>
        <dbReference type="ARBA" id="ARBA00022683"/>
    </source>
</evidence>
<keyword evidence="6" id="KW-0418">Kinase</keyword>
<name>A0AAX2EFB5_9BACI</name>
<proteinExistence type="predicted"/>
<evidence type="ECO:0000256" key="2">
    <source>
        <dbReference type="ARBA" id="ARBA00022553"/>
    </source>
</evidence>
<dbReference type="PANTHER" id="PTHR34581:SF2">
    <property type="entry name" value="PTS SYSTEM N,N'-DIACETYLCHITOBIOSE-SPECIFIC EIIB COMPONENT"/>
    <property type="match status" value="1"/>
</dbReference>
<evidence type="ECO:0000313" key="9">
    <source>
        <dbReference type="EMBL" id="SEN26693.1"/>
    </source>
</evidence>
<feature type="modified residue" description="Phosphocysteine; by EIIA" evidence="7">
    <location>
        <position position="46"/>
    </location>
</feature>
<dbReference type="Proteomes" id="UP000199735">
    <property type="component" value="Unassembled WGS sequence"/>
</dbReference>
<dbReference type="GO" id="GO:0009401">
    <property type="term" value="P:phosphoenolpyruvate-dependent sugar phosphotransferase system"/>
    <property type="evidence" value="ECO:0007669"/>
    <property type="project" value="UniProtKB-KW"/>
</dbReference>
<keyword evidence="4" id="KW-0808">Transferase</keyword>
<reference evidence="9 10" key="1">
    <citation type="submission" date="2016-10" db="EMBL/GenBank/DDBJ databases">
        <authorList>
            <person name="Varghese N."/>
            <person name="Submissions S."/>
        </authorList>
    </citation>
    <scope>NUCLEOTIDE SEQUENCE [LARGE SCALE GENOMIC DNA]</scope>
    <source>
        <strain evidence="9 10">DSM 21619</strain>
    </source>
</reference>
<keyword evidence="3" id="KW-0762">Sugar transport</keyword>
<evidence type="ECO:0000256" key="4">
    <source>
        <dbReference type="ARBA" id="ARBA00022679"/>
    </source>
</evidence>
<dbReference type="NCBIfam" id="TIGR00853">
    <property type="entry name" value="pts-lac"/>
    <property type="match status" value="1"/>
</dbReference>
<protein>
    <submittedName>
        <fullName evidence="9">PTS system, cellobiose-specific IIB component</fullName>
    </submittedName>
</protein>
<dbReference type="SUPFAM" id="SSF52794">
    <property type="entry name" value="PTS system IIB component-like"/>
    <property type="match status" value="1"/>
</dbReference>
<evidence type="ECO:0000256" key="1">
    <source>
        <dbReference type="ARBA" id="ARBA00022448"/>
    </source>
</evidence>
<evidence type="ECO:0000256" key="6">
    <source>
        <dbReference type="ARBA" id="ARBA00022777"/>
    </source>
</evidence>
<keyword evidence="5" id="KW-0598">Phosphotransferase system</keyword>
<dbReference type="InterPro" id="IPR036095">
    <property type="entry name" value="PTS_EIIB-like_sf"/>
</dbReference>
<feature type="domain" description="PTS EIIB type-3" evidence="8">
    <location>
        <begin position="39"/>
        <end position="142"/>
    </location>
</feature>
<dbReference type="InterPro" id="IPR051819">
    <property type="entry name" value="PTS_sugar-specific_EIIB"/>
</dbReference>
<dbReference type="PANTHER" id="PTHR34581">
    <property type="entry name" value="PTS SYSTEM N,N'-DIACETYLCHITOBIOSE-SPECIFIC EIIB COMPONENT"/>
    <property type="match status" value="1"/>
</dbReference>
<accession>A0AAX2EFB5</accession>
<comment type="caution">
    <text evidence="9">The sequence shown here is derived from an EMBL/GenBank/DDBJ whole genome shotgun (WGS) entry which is preliminary data.</text>
</comment>
<evidence type="ECO:0000313" key="10">
    <source>
        <dbReference type="Proteomes" id="UP000199735"/>
    </source>
</evidence>
<evidence type="ECO:0000259" key="8">
    <source>
        <dbReference type="PROSITE" id="PS51100"/>
    </source>
</evidence>
<dbReference type="EMBL" id="FOCD01000002">
    <property type="protein sequence ID" value="SEN26693.1"/>
    <property type="molecule type" value="Genomic_DNA"/>
</dbReference>
<dbReference type="GO" id="GO:0016301">
    <property type="term" value="F:kinase activity"/>
    <property type="evidence" value="ECO:0007669"/>
    <property type="project" value="UniProtKB-KW"/>
</dbReference>
<dbReference type="Gene3D" id="3.40.50.2300">
    <property type="match status" value="1"/>
</dbReference>
<dbReference type="InterPro" id="IPR013012">
    <property type="entry name" value="PTS_EIIB_3"/>
</dbReference>
<organism evidence="9 10">
    <name type="scientific">Terribacillus saccharophilus</name>
    <dbReference type="NCBI Taxonomy" id="361277"/>
    <lineage>
        <taxon>Bacteria</taxon>
        <taxon>Bacillati</taxon>
        <taxon>Bacillota</taxon>
        <taxon>Bacilli</taxon>
        <taxon>Bacillales</taxon>
        <taxon>Bacillaceae</taxon>
        <taxon>Terribacillus</taxon>
    </lineage>
</organism>
<dbReference type="PROSITE" id="PS51100">
    <property type="entry name" value="PTS_EIIB_TYPE_3"/>
    <property type="match status" value="1"/>
</dbReference>
<dbReference type="CDD" id="cd05564">
    <property type="entry name" value="PTS_IIB_chitobiose_lichenan"/>
    <property type="match status" value="1"/>
</dbReference>
<sequence length="142" mass="15751">MHAGFFVLKQVSVMIRQKNSRKCNRFHSILRVRTEGGRKMNILLVCAAGMSTSLLVSKMQKAAEAESKTYNIQAVSADQAKKHIEQAEVLLLGPQVRYMLPQMKKLGEERGIPVDVINSVDYGTGNGKNVLHHAESLFAKKG</sequence>
<dbReference type="InterPro" id="IPR003501">
    <property type="entry name" value="PTS_EIIB_2/3"/>
</dbReference>
<dbReference type="GO" id="GO:0008982">
    <property type="term" value="F:protein-N(PI)-phosphohistidine-sugar phosphotransferase activity"/>
    <property type="evidence" value="ECO:0007669"/>
    <property type="project" value="InterPro"/>
</dbReference>
<dbReference type="Pfam" id="PF02302">
    <property type="entry name" value="PTS_IIB"/>
    <property type="match status" value="1"/>
</dbReference>
<evidence type="ECO:0000256" key="3">
    <source>
        <dbReference type="ARBA" id="ARBA00022597"/>
    </source>
</evidence>
<dbReference type="AlphaFoldDB" id="A0AAX2EFB5"/>
<gene>
    <name evidence="9" type="ORF">SAMN04489762_1835</name>
</gene>